<evidence type="ECO:0000313" key="1">
    <source>
        <dbReference type="EMBL" id="ETI30257.1"/>
    </source>
</evidence>
<evidence type="ECO:0000313" key="2">
    <source>
        <dbReference type="Proteomes" id="UP000018721"/>
    </source>
</evidence>
<name>V9DW63_PHYNI</name>
<dbReference type="AlphaFoldDB" id="V9DW63"/>
<gene>
    <name evidence="1" type="ORF">F443_22617</name>
</gene>
<dbReference type="HOGENOM" id="CLU_3161198_0_0_1"/>
<dbReference type="EMBL" id="ANIZ01004266">
    <property type="protein sequence ID" value="ETI30257.1"/>
    <property type="molecule type" value="Genomic_DNA"/>
</dbReference>
<reference evidence="1 2" key="1">
    <citation type="submission" date="2013-11" db="EMBL/GenBank/DDBJ databases">
        <title>The Genome Sequence of Phytophthora parasitica P1569.</title>
        <authorList>
            <consortium name="The Broad Institute Genomics Platform"/>
            <person name="Russ C."/>
            <person name="Tyler B."/>
            <person name="Panabieres F."/>
            <person name="Shan W."/>
            <person name="Tripathy S."/>
            <person name="Grunwald N."/>
            <person name="Machado M."/>
            <person name="Johnson C.S."/>
            <person name="Arredondo F."/>
            <person name="Hong C."/>
            <person name="Coffey M."/>
            <person name="Young S.K."/>
            <person name="Zeng Q."/>
            <person name="Gargeya S."/>
            <person name="Fitzgerald M."/>
            <person name="Abouelleil A."/>
            <person name="Alvarado L."/>
            <person name="Chapman S.B."/>
            <person name="Gainer-Dewar J."/>
            <person name="Goldberg J."/>
            <person name="Griggs A."/>
            <person name="Gujja S."/>
            <person name="Hansen M."/>
            <person name="Howarth C."/>
            <person name="Imamovic A."/>
            <person name="Ireland A."/>
            <person name="Larimer J."/>
            <person name="McCowan C."/>
            <person name="Murphy C."/>
            <person name="Pearson M."/>
            <person name="Poon T.W."/>
            <person name="Priest M."/>
            <person name="Roberts A."/>
            <person name="Saif S."/>
            <person name="Shea T."/>
            <person name="Sykes S."/>
            <person name="Wortman J."/>
            <person name="Nusbaum C."/>
            <person name="Birren B."/>
        </authorList>
    </citation>
    <scope>NUCLEOTIDE SEQUENCE [LARGE SCALE GENOMIC DNA]</scope>
    <source>
        <strain evidence="1 2">P1569</strain>
    </source>
</reference>
<dbReference type="Proteomes" id="UP000018721">
    <property type="component" value="Unassembled WGS sequence"/>
</dbReference>
<accession>V9DW63</accession>
<keyword evidence="2" id="KW-1185">Reference proteome</keyword>
<proteinExistence type="predicted"/>
<protein>
    <submittedName>
        <fullName evidence="1">Uncharacterized protein</fullName>
    </submittedName>
</protein>
<organism evidence="1 2">
    <name type="scientific">Phytophthora nicotianae P1569</name>
    <dbReference type="NCBI Taxonomy" id="1317065"/>
    <lineage>
        <taxon>Eukaryota</taxon>
        <taxon>Sar</taxon>
        <taxon>Stramenopiles</taxon>
        <taxon>Oomycota</taxon>
        <taxon>Peronosporomycetes</taxon>
        <taxon>Peronosporales</taxon>
        <taxon>Peronosporaceae</taxon>
        <taxon>Phytophthora</taxon>
    </lineage>
</organism>
<sequence>MLSLEQERMDDAKVVSRILEREASYASRRTWPEENNLSRQLLRAFRSR</sequence>
<comment type="caution">
    <text evidence="1">The sequence shown here is derived from an EMBL/GenBank/DDBJ whole genome shotgun (WGS) entry which is preliminary data.</text>
</comment>